<dbReference type="Proteomes" id="UP000727490">
    <property type="component" value="Unassembled WGS sequence"/>
</dbReference>
<dbReference type="RefSeq" id="WP_219287819.1">
    <property type="nucleotide sequence ID" value="NZ_RPHB01000003.1"/>
</dbReference>
<protein>
    <recommendedName>
        <fullName evidence="3">Lipoprotein</fullName>
    </recommendedName>
</protein>
<proteinExistence type="predicted"/>
<accession>A0A951IWT6</accession>
<name>A0A951IWT6_9BACT</name>
<dbReference type="AlphaFoldDB" id="A0A951IWT6"/>
<reference evidence="1 2" key="1">
    <citation type="journal article" date="2020" name="Syst. Appl. Microbiol.">
        <title>Arthrospiribacter ruber gen. nov., sp. nov., a novel bacterium isolated from Arthrospira cultures.</title>
        <authorList>
            <person name="Waleron M."/>
            <person name="Misztak A."/>
            <person name="Waleron M.M."/>
            <person name="Furmaniak M."/>
            <person name="Mrozik A."/>
            <person name="Waleron K."/>
        </authorList>
    </citation>
    <scope>NUCLEOTIDE SEQUENCE [LARGE SCALE GENOMIC DNA]</scope>
    <source>
        <strain evidence="1 2">DPMB0001</strain>
    </source>
</reference>
<evidence type="ECO:0008006" key="3">
    <source>
        <dbReference type="Google" id="ProtNLM"/>
    </source>
</evidence>
<keyword evidence="2" id="KW-1185">Reference proteome</keyword>
<dbReference type="EMBL" id="RPHB01000003">
    <property type="protein sequence ID" value="MBW3467552.1"/>
    <property type="molecule type" value="Genomic_DNA"/>
</dbReference>
<gene>
    <name evidence="1" type="ORF">EGN73_06960</name>
</gene>
<evidence type="ECO:0000313" key="2">
    <source>
        <dbReference type="Proteomes" id="UP000727490"/>
    </source>
</evidence>
<evidence type="ECO:0000313" key="1">
    <source>
        <dbReference type="EMBL" id="MBW3467552.1"/>
    </source>
</evidence>
<organism evidence="1 2">
    <name type="scientific">Arthrospiribacter ruber</name>
    <dbReference type="NCBI Taxonomy" id="2487934"/>
    <lineage>
        <taxon>Bacteria</taxon>
        <taxon>Pseudomonadati</taxon>
        <taxon>Bacteroidota</taxon>
        <taxon>Cytophagia</taxon>
        <taxon>Cytophagales</taxon>
        <taxon>Cyclobacteriaceae</taxon>
        <taxon>Arthrospiribacter</taxon>
    </lineage>
</organism>
<comment type="caution">
    <text evidence="1">The sequence shown here is derived from an EMBL/GenBank/DDBJ whole genome shotgun (WGS) entry which is preliminary data.</text>
</comment>
<dbReference type="PROSITE" id="PS51257">
    <property type="entry name" value="PROKAR_LIPOPROTEIN"/>
    <property type="match status" value="1"/>
</dbReference>
<sequence>MILKRLTLLIAISNILLISCHENDPLPDPGLNPYSTIVEDAEINAVFADTDNVALIALQIYRLVYSTEGNFFGDLCDEAIVTHFPENKRIIVDFGDGCTSGNGITRNGRVIINYTGMISFPTASITVNFQDYFVNGVKIEGTRVTTNKGIDLNYMTLSFEIKMDNGKLTWTDGGQSNVKISHNRKFFLHDQDMRTEIIGSSSVKSRSGVDFTSDIYYPLVYVKTCTHTGNWIASEGMGFLSLSQSIVFQVDYGQGKCDREITVILEDESIRLTLD</sequence>